<feature type="domain" description="FAS1" evidence="3">
    <location>
        <begin position="77"/>
        <end position="221"/>
    </location>
</feature>
<proteinExistence type="predicted"/>
<name>A0ABU1Y194_9GAMM</name>
<evidence type="ECO:0000256" key="2">
    <source>
        <dbReference type="SAM" id="SignalP"/>
    </source>
</evidence>
<dbReference type="SUPFAM" id="SSF82153">
    <property type="entry name" value="FAS1 domain"/>
    <property type="match status" value="1"/>
</dbReference>
<evidence type="ECO:0000256" key="1">
    <source>
        <dbReference type="SAM" id="MobiDB-lite"/>
    </source>
</evidence>
<gene>
    <name evidence="4" type="ORF">J2W68_003535</name>
</gene>
<dbReference type="InterPro" id="IPR036378">
    <property type="entry name" value="FAS1_dom_sf"/>
</dbReference>
<evidence type="ECO:0000313" key="5">
    <source>
        <dbReference type="Proteomes" id="UP001256588"/>
    </source>
</evidence>
<sequence length="223" mass="22537">MKRTLLATMLLASIATLTACQQDAATDTSAAVAPPPAEAPMTASPAATAMDAATSAEADATAQNDNPMVGGAPMFADRDIVTNAATSQDHTTLVAAVQAAGLVDTLKGPGPFTVFAPTNAAFEKLPTGAVDGLLKPEMKADLTKVLTYHVVPGNVDAATLVQQIQAGGGTAKLTTVEGAELTAQLDGETVTLTDAKGDVARVTTADVRQSNGVIHVIDTVLMP</sequence>
<dbReference type="EMBL" id="JAVDWO010000019">
    <property type="protein sequence ID" value="MDR7194787.1"/>
    <property type="molecule type" value="Genomic_DNA"/>
</dbReference>
<evidence type="ECO:0000259" key="3">
    <source>
        <dbReference type="PROSITE" id="PS50213"/>
    </source>
</evidence>
<keyword evidence="2" id="KW-0732">Signal</keyword>
<dbReference type="Proteomes" id="UP001256588">
    <property type="component" value="Unassembled WGS sequence"/>
</dbReference>
<accession>A0ABU1Y194</accession>
<feature type="chain" id="PRO_5045331419" evidence="2">
    <location>
        <begin position="25"/>
        <end position="223"/>
    </location>
</feature>
<protein>
    <submittedName>
        <fullName evidence="4">Surface protein with fasciclin (FAS1) repeats</fullName>
    </submittedName>
</protein>
<feature type="signal peptide" evidence="2">
    <location>
        <begin position="1"/>
        <end position="24"/>
    </location>
</feature>
<reference evidence="4 5" key="1">
    <citation type="submission" date="2023-07" db="EMBL/GenBank/DDBJ databases">
        <title>Sorghum-associated microbial communities from plants grown in Nebraska, USA.</title>
        <authorList>
            <person name="Schachtman D."/>
        </authorList>
    </citation>
    <scope>NUCLEOTIDE SEQUENCE [LARGE SCALE GENOMIC DNA]</scope>
    <source>
        <strain evidence="4 5">4099</strain>
    </source>
</reference>
<dbReference type="InterPro" id="IPR050904">
    <property type="entry name" value="Adhesion/Biosynth-related"/>
</dbReference>
<comment type="caution">
    <text evidence="4">The sequence shown here is derived from an EMBL/GenBank/DDBJ whole genome shotgun (WGS) entry which is preliminary data.</text>
</comment>
<dbReference type="SMART" id="SM00554">
    <property type="entry name" value="FAS1"/>
    <property type="match status" value="1"/>
</dbReference>
<dbReference type="InterPro" id="IPR000782">
    <property type="entry name" value="FAS1_domain"/>
</dbReference>
<keyword evidence="5" id="KW-1185">Reference proteome</keyword>
<dbReference type="PROSITE" id="PS51257">
    <property type="entry name" value="PROKAR_LIPOPROTEIN"/>
    <property type="match status" value="1"/>
</dbReference>
<feature type="region of interest" description="Disordered" evidence="1">
    <location>
        <begin position="29"/>
        <end position="71"/>
    </location>
</feature>
<dbReference type="Gene3D" id="2.30.180.10">
    <property type="entry name" value="FAS1 domain"/>
    <property type="match status" value="1"/>
</dbReference>
<dbReference type="PANTHER" id="PTHR10900:SF77">
    <property type="entry name" value="FI19380P1"/>
    <property type="match status" value="1"/>
</dbReference>
<dbReference type="PANTHER" id="PTHR10900">
    <property type="entry name" value="PERIOSTIN-RELATED"/>
    <property type="match status" value="1"/>
</dbReference>
<evidence type="ECO:0000313" key="4">
    <source>
        <dbReference type="EMBL" id="MDR7194787.1"/>
    </source>
</evidence>
<dbReference type="PROSITE" id="PS50213">
    <property type="entry name" value="FAS1"/>
    <property type="match status" value="1"/>
</dbReference>
<dbReference type="Pfam" id="PF02469">
    <property type="entry name" value="Fasciclin"/>
    <property type="match status" value="1"/>
</dbReference>
<organism evidence="4 5">
    <name type="scientific">Luteimonas terrae</name>
    <dbReference type="NCBI Taxonomy" id="1530191"/>
    <lineage>
        <taxon>Bacteria</taxon>
        <taxon>Pseudomonadati</taxon>
        <taxon>Pseudomonadota</taxon>
        <taxon>Gammaproteobacteria</taxon>
        <taxon>Lysobacterales</taxon>
        <taxon>Lysobacteraceae</taxon>
        <taxon>Luteimonas</taxon>
    </lineage>
</organism>
<feature type="compositionally biased region" description="Low complexity" evidence="1">
    <location>
        <begin position="39"/>
        <end position="62"/>
    </location>
</feature>